<evidence type="ECO:0000256" key="3">
    <source>
        <dbReference type="ARBA" id="ARBA00022837"/>
    </source>
</evidence>
<evidence type="ECO:0000313" key="6">
    <source>
        <dbReference type="Proteomes" id="UP001165060"/>
    </source>
</evidence>
<name>A0ABQ6MI48_9STRA</name>
<feature type="domain" description="EF-hand" evidence="4">
    <location>
        <begin position="48"/>
        <end position="83"/>
    </location>
</feature>
<dbReference type="SMART" id="SM00054">
    <property type="entry name" value="EFh"/>
    <property type="match status" value="3"/>
</dbReference>
<evidence type="ECO:0000256" key="2">
    <source>
        <dbReference type="ARBA" id="ARBA00022737"/>
    </source>
</evidence>
<proteinExistence type="predicted"/>
<keyword evidence="2" id="KW-0677">Repeat</keyword>
<dbReference type="EMBL" id="BRYB01000274">
    <property type="protein sequence ID" value="GMI26760.1"/>
    <property type="molecule type" value="Genomic_DNA"/>
</dbReference>
<dbReference type="InterPro" id="IPR011992">
    <property type="entry name" value="EF-hand-dom_pair"/>
</dbReference>
<sequence>MPLDPSEFFNELEVDEFREIFDLFDSDGGGSIDASELGSVMRTLGKHPSEEELVKLVKQIDEDGSGEIEFDEFLTLLIFLEEDNAGPSESQLRDMFNKIDLTHKGWVTNGEVSLFFGKLAAVGGTFLSDPGYDNEENLDKTRLERAEPWTDANNKAVMNFANGLGKNDRGGGENATVTFEQFCRMITDIETIPGGV</sequence>
<dbReference type="PROSITE" id="PS50222">
    <property type="entry name" value="EF_HAND_2"/>
    <property type="match status" value="3"/>
</dbReference>
<dbReference type="InterPro" id="IPR002048">
    <property type="entry name" value="EF_hand_dom"/>
</dbReference>
<dbReference type="PROSITE" id="PS00018">
    <property type="entry name" value="EF_HAND_1"/>
    <property type="match status" value="2"/>
</dbReference>
<protein>
    <recommendedName>
        <fullName evidence="1">Calmodulin</fullName>
    </recommendedName>
</protein>
<feature type="domain" description="EF-hand" evidence="4">
    <location>
        <begin position="12"/>
        <end position="47"/>
    </location>
</feature>
<dbReference type="CDD" id="cd00051">
    <property type="entry name" value="EFh"/>
    <property type="match status" value="1"/>
</dbReference>
<dbReference type="InterPro" id="IPR050230">
    <property type="entry name" value="CALM/Myosin/TropC-like"/>
</dbReference>
<organism evidence="5 6">
    <name type="scientific">Tetraparma gracilis</name>
    <dbReference type="NCBI Taxonomy" id="2962635"/>
    <lineage>
        <taxon>Eukaryota</taxon>
        <taxon>Sar</taxon>
        <taxon>Stramenopiles</taxon>
        <taxon>Ochrophyta</taxon>
        <taxon>Bolidophyceae</taxon>
        <taxon>Parmales</taxon>
        <taxon>Triparmaceae</taxon>
        <taxon>Tetraparma</taxon>
    </lineage>
</organism>
<keyword evidence="6" id="KW-1185">Reference proteome</keyword>
<comment type="caution">
    <text evidence="5">The sequence shown here is derived from an EMBL/GenBank/DDBJ whole genome shotgun (WGS) entry which is preliminary data.</text>
</comment>
<evidence type="ECO:0000259" key="4">
    <source>
        <dbReference type="PROSITE" id="PS50222"/>
    </source>
</evidence>
<feature type="domain" description="EF-hand" evidence="4">
    <location>
        <begin position="87"/>
        <end position="122"/>
    </location>
</feature>
<dbReference type="PANTHER" id="PTHR23048">
    <property type="entry name" value="MYOSIN LIGHT CHAIN 1, 3"/>
    <property type="match status" value="1"/>
</dbReference>
<evidence type="ECO:0000313" key="5">
    <source>
        <dbReference type="EMBL" id="GMI26760.1"/>
    </source>
</evidence>
<reference evidence="5 6" key="1">
    <citation type="journal article" date="2023" name="Commun. Biol.">
        <title>Genome analysis of Parmales, the sister group of diatoms, reveals the evolutionary specialization of diatoms from phago-mixotrophs to photoautotrophs.</title>
        <authorList>
            <person name="Ban H."/>
            <person name="Sato S."/>
            <person name="Yoshikawa S."/>
            <person name="Yamada K."/>
            <person name="Nakamura Y."/>
            <person name="Ichinomiya M."/>
            <person name="Sato N."/>
            <person name="Blanc-Mathieu R."/>
            <person name="Endo H."/>
            <person name="Kuwata A."/>
            <person name="Ogata H."/>
        </authorList>
    </citation>
    <scope>NUCLEOTIDE SEQUENCE [LARGE SCALE GENOMIC DNA]</scope>
</reference>
<dbReference type="SUPFAM" id="SSF47473">
    <property type="entry name" value="EF-hand"/>
    <property type="match status" value="1"/>
</dbReference>
<dbReference type="PANTHER" id="PTHR23048:SF0">
    <property type="entry name" value="CALMODULIN LIKE 3"/>
    <property type="match status" value="1"/>
</dbReference>
<gene>
    <name evidence="5" type="ORF">TeGR_g8569</name>
</gene>
<dbReference type="InterPro" id="IPR018247">
    <property type="entry name" value="EF_Hand_1_Ca_BS"/>
</dbReference>
<dbReference type="Gene3D" id="1.10.238.10">
    <property type="entry name" value="EF-hand"/>
    <property type="match status" value="1"/>
</dbReference>
<keyword evidence="3" id="KW-0106">Calcium</keyword>
<accession>A0ABQ6MI48</accession>
<dbReference type="Pfam" id="PF13499">
    <property type="entry name" value="EF-hand_7"/>
    <property type="match status" value="1"/>
</dbReference>
<evidence type="ECO:0000256" key="1">
    <source>
        <dbReference type="ARBA" id="ARBA00020786"/>
    </source>
</evidence>
<dbReference type="Proteomes" id="UP001165060">
    <property type="component" value="Unassembled WGS sequence"/>
</dbReference>